<comment type="caution">
    <text evidence="1">The sequence shown here is derived from an EMBL/GenBank/DDBJ whole genome shotgun (WGS) entry which is preliminary data.</text>
</comment>
<dbReference type="Proteomes" id="UP000290289">
    <property type="component" value="Chromosome 5"/>
</dbReference>
<keyword evidence="2" id="KW-1185">Reference proteome</keyword>
<protein>
    <submittedName>
        <fullName evidence="1">Uncharacterized protein</fullName>
    </submittedName>
</protein>
<dbReference type="EMBL" id="RDQH01000331">
    <property type="protein sequence ID" value="RXH98322.1"/>
    <property type="molecule type" value="Genomic_DNA"/>
</dbReference>
<evidence type="ECO:0000313" key="1">
    <source>
        <dbReference type="EMBL" id="RXH98322.1"/>
    </source>
</evidence>
<accession>A0A498JXW5</accession>
<proteinExistence type="predicted"/>
<dbReference type="AlphaFoldDB" id="A0A498JXW5"/>
<name>A0A498JXW5_MALDO</name>
<organism evidence="1 2">
    <name type="scientific">Malus domestica</name>
    <name type="common">Apple</name>
    <name type="synonym">Pyrus malus</name>
    <dbReference type="NCBI Taxonomy" id="3750"/>
    <lineage>
        <taxon>Eukaryota</taxon>
        <taxon>Viridiplantae</taxon>
        <taxon>Streptophyta</taxon>
        <taxon>Embryophyta</taxon>
        <taxon>Tracheophyta</taxon>
        <taxon>Spermatophyta</taxon>
        <taxon>Magnoliopsida</taxon>
        <taxon>eudicotyledons</taxon>
        <taxon>Gunneridae</taxon>
        <taxon>Pentapetalae</taxon>
        <taxon>rosids</taxon>
        <taxon>fabids</taxon>
        <taxon>Rosales</taxon>
        <taxon>Rosaceae</taxon>
        <taxon>Amygdaloideae</taxon>
        <taxon>Maleae</taxon>
        <taxon>Malus</taxon>
    </lineage>
</organism>
<gene>
    <name evidence="1" type="ORF">DVH24_010647</name>
</gene>
<sequence length="72" mass="8107">MKRTNLPLRHTGFPTIEQWTTILQSSQKFDTLAKLPKTLQTLFSLNSNFDIRGSSAKAPPIHCGRVRLLALT</sequence>
<evidence type="ECO:0000313" key="2">
    <source>
        <dbReference type="Proteomes" id="UP000290289"/>
    </source>
</evidence>
<reference evidence="1 2" key="1">
    <citation type="submission" date="2018-10" db="EMBL/GenBank/DDBJ databases">
        <title>A high-quality apple genome assembly.</title>
        <authorList>
            <person name="Hu J."/>
        </authorList>
    </citation>
    <scope>NUCLEOTIDE SEQUENCE [LARGE SCALE GENOMIC DNA]</scope>
    <source>
        <strain evidence="2">cv. HFTH1</strain>
        <tissue evidence="1">Young leaf</tissue>
    </source>
</reference>